<dbReference type="EMBL" id="CAJOBJ010360066">
    <property type="protein sequence ID" value="CAF5217395.1"/>
    <property type="molecule type" value="Genomic_DNA"/>
</dbReference>
<dbReference type="AlphaFoldDB" id="A0A8S3JH75"/>
<feature type="non-terminal residue" evidence="1">
    <location>
        <position position="90"/>
    </location>
</feature>
<comment type="caution">
    <text evidence="1">The sequence shown here is derived from an EMBL/GenBank/DDBJ whole genome shotgun (WGS) entry which is preliminary data.</text>
</comment>
<organism evidence="1 2">
    <name type="scientific">Rotaria magnacalcarata</name>
    <dbReference type="NCBI Taxonomy" id="392030"/>
    <lineage>
        <taxon>Eukaryota</taxon>
        <taxon>Metazoa</taxon>
        <taxon>Spiralia</taxon>
        <taxon>Gnathifera</taxon>
        <taxon>Rotifera</taxon>
        <taxon>Eurotatoria</taxon>
        <taxon>Bdelloidea</taxon>
        <taxon>Philodinida</taxon>
        <taxon>Philodinidae</taxon>
        <taxon>Rotaria</taxon>
    </lineage>
</organism>
<evidence type="ECO:0000313" key="1">
    <source>
        <dbReference type="EMBL" id="CAF5217395.1"/>
    </source>
</evidence>
<evidence type="ECO:0000313" key="2">
    <source>
        <dbReference type="Proteomes" id="UP000681720"/>
    </source>
</evidence>
<feature type="non-terminal residue" evidence="1">
    <location>
        <position position="1"/>
    </location>
</feature>
<accession>A0A8S3JH75</accession>
<reference evidence="1" key="1">
    <citation type="submission" date="2021-02" db="EMBL/GenBank/DDBJ databases">
        <authorList>
            <person name="Nowell W R."/>
        </authorList>
    </citation>
    <scope>NUCLEOTIDE SEQUENCE</scope>
</reference>
<sequence>MNNETNTDLYYYVDEETSELIKEYYFSRDLTVTLGNRNEIRDLCIDFSTLIQRILVQLKEELNGKTEKYYQAFTINMSNTSKIYDASSSA</sequence>
<dbReference type="Proteomes" id="UP000681720">
    <property type="component" value="Unassembled WGS sequence"/>
</dbReference>
<protein>
    <submittedName>
        <fullName evidence="1">Uncharacterized protein</fullName>
    </submittedName>
</protein>
<gene>
    <name evidence="1" type="ORF">GIL414_LOCUS82405</name>
</gene>
<name>A0A8S3JH75_9BILA</name>
<proteinExistence type="predicted"/>